<feature type="transmembrane region" description="Helical" evidence="7">
    <location>
        <begin position="40"/>
        <end position="63"/>
    </location>
</feature>
<dbReference type="InterPro" id="IPR051393">
    <property type="entry name" value="ABC_transporter_permease"/>
</dbReference>
<keyword evidence="4 7" id="KW-0812">Transmembrane</keyword>
<dbReference type="Proteomes" id="UP001310387">
    <property type="component" value="Unassembled WGS sequence"/>
</dbReference>
<feature type="region of interest" description="Disordered" evidence="8">
    <location>
        <begin position="1"/>
        <end position="23"/>
    </location>
</feature>
<accession>A0ABU7Z594</accession>
<keyword evidence="6 7" id="KW-0472">Membrane</keyword>
<dbReference type="RefSeq" id="WP_332901284.1">
    <property type="nucleotide sequence ID" value="NZ_JBAGLP010000110.1"/>
</dbReference>
<evidence type="ECO:0000256" key="2">
    <source>
        <dbReference type="ARBA" id="ARBA00022448"/>
    </source>
</evidence>
<evidence type="ECO:0000256" key="8">
    <source>
        <dbReference type="SAM" id="MobiDB-lite"/>
    </source>
</evidence>
<comment type="subcellular location">
    <subcellularLocation>
        <location evidence="1 7">Cell membrane</location>
        <topology evidence="1 7">Multi-pass membrane protein</topology>
    </subcellularLocation>
</comment>
<dbReference type="SUPFAM" id="SSF161098">
    <property type="entry name" value="MetI-like"/>
    <property type="match status" value="1"/>
</dbReference>
<organism evidence="10 11">
    <name type="scientific">Isoptericola haloaureus</name>
    <dbReference type="NCBI Taxonomy" id="1542902"/>
    <lineage>
        <taxon>Bacteria</taxon>
        <taxon>Bacillati</taxon>
        <taxon>Actinomycetota</taxon>
        <taxon>Actinomycetes</taxon>
        <taxon>Micrococcales</taxon>
        <taxon>Promicromonosporaceae</taxon>
        <taxon>Isoptericola</taxon>
    </lineage>
</organism>
<dbReference type="Pfam" id="PF00528">
    <property type="entry name" value="BPD_transp_1"/>
    <property type="match status" value="1"/>
</dbReference>
<keyword evidence="2 7" id="KW-0813">Transport</keyword>
<evidence type="ECO:0000256" key="3">
    <source>
        <dbReference type="ARBA" id="ARBA00022475"/>
    </source>
</evidence>
<dbReference type="Gene3D" id="1.10.3720.10">
    <property type="entry name" value="MetI-like"/>
    <property type="match status" value="1"/>
</dbReference>
<gene>
    <name evidence="10" type="ORF">V5O49_05145</name>
</gene>
<evidence type="ECO:0000256" key="5">
    <source>
        <dbReference type="ARBA" id="ARBA00022989"/>
    </source>
</evidence>
<dbReference type="CDD" id="cd06261">
    <property type="entry name" value="TM_PBP2"/>
    <property type="match status" value="1"/>
</dbReference>
<comment type="similarity">
    <text evidence="7">Belongs to the binding-protein-dependent transport system permease family.</text>
</comment>
<evidence type="ECO:0000256" key="1">
    <source>
        <dbReference type="ARBA" id="ARBA00004651"/>
    </source>
</evidence>
<evidence type="ECO:0000313" key="11">
    <source>
        <dbReference type="Proteomes" id="UP001310387"/>
    </source>
</evidence>
<feature type="transmembrane region" description="Helical" evidence="7">
    <location>
        <begin position="134"/>
        <end position="156"/>
    </location>
</feature>
<feature type="region of interest" description="Disordered" evidence="8">
    <location>
        <begin position="340"/>
        <end position="394"/>
    </location>
</feature>
<keyword evidence="5 7" id="KW-1133">Transmembrane helix</keyword>
<feature type="domain" description="ABC transmembrane type-1" evidence="9">
    <location>
        <begin position="97"/>
        <end position="313"/>
    </location>
</feature>
<feature type="compositionally biased region" description="Low complexity" evidence="8">
    <location>
        <begin position="341"/>
        <end position="358"/>
    </location>
</feature>
<feature type="compositionally biased region" description="Pro residues" evidence="8">
    <location>
        <begin position="359"/>
        <end position="380"/>
    </location>
</feature>
<feature type="transmembrane region" description="Helical" evidence="7">
    <location>
        <begin position="297"/>
        <end position="316"/>
    </location>
</feature>
<reference evidence="10" key="1">
    <citation type="journal article" date="2024" name="Antonie Van Leeuwenhoek">
        <title>Isoptericola haloaureus sp. nov., a dimorphic actinobacterium isolated from mangrove sediments of southeast India, implicating biosaline agricultural significance through nitrogen fixation and salt tolerance genes.</title>
        <authorList>
            <person name="Prathaban M."/>
            <person name="Prathiviraj R."/>
            <person name="Ravichandran M."/>
            <person name="Natarajan S.D."/>
            <person name="Sobanaa M."/>
            <person name="Hari Krishna Kumar S."/>
            <person name="Chandrasekar V."/>
            <person name="Selvin J."/>
        </authorList>
    </citation>
    <scope>NUCLEOTIDE SEQUENCE</scope>
    <source>
        <strain evidence="10">MP1014</strain>
    </source>
</reference>
<protein>
    <submittedName>
        <fullName evidence="10">Sugar ABC transporter permease</fullName>
    </submittedName>
</protein>
<dbReference type="EMBL" id="JBAGLP010000110">
    <property type="protein sequence ID" value="MEG3614506.1"/>
    <property type="molecule type" value="Genomic_DNA"/>
</dbReference>
<evidence type="ECO:0000256" key="6">
    <source>
        <dbReference type="ARBA" id="ARBA00023136"/>
    </source>
</evidence>
<keyword evidence="11" id="KW-1185">Reference proteome</keyword>
<dbReference type="PROSITE" id="PS50928">
    <property type="entry name" value="ABC_TM1"/>
    <property type="match status" value="1"/>
</dbReference>
<evidence type="ECO:0000313" key="10">
    <source>
        <dbReference type="EMBL" id="MEG3614506.1"/>
    </source>
</evidence>
<name>A0ABU7Z594_9MICO</name>
<proteinExistence type="inferred from homology"/>
<evidence type="ECO:0000256" key="7">
    <source>
        <dbReference type="RuleBase" id="RU363032"/>
    </source>
</evidence>
<evidence type="ECO:0000256" key="4">
    <source>
        <dbReference type="ARBA" id="ARBA00022692"/>
    </source>
</evidence>
<dbReference type="InterPro" id="IPR000515">
    <property type="entry name" value="MetI-like"/>
</dbReference>
<comment type="caution">
    <text evidence="10">The sequence shown here is derived from an EMBL/GenBank/DDBJ whole genome shotgun (WGS) entry which is preliminary data.</text>
</comment>
<feature type="transmembrane region" description="Helical" evidence="7">
    <location>
        <begin position="101"/>
        <end position="122"/>
    </location>
</feature>
<dbReference type="InterPro" id="IPR035906">
    <property type="entry name" value="MetI-like_sf"/>
</dbReference>
<sequence>MALLSPTKPAQPRDGSDDRPPRRLGFSQRLGRLDVKVSPYLYISPFFLLFAVVGLFPLAYTAVVSVYEWNLLGGQGEFVGMQNYVDVLQQPTFWKSVGNTFSIFLFSSVPQVIMAITIAALLDQNLRAATFWRMGVLVPFIVAPVAISMIFGRLFADQYGFINELLGLVGVDPIAWHGDRIASHVAIATMVNYRWTGYNTLIFLAAMQAVPRDLYEAAVIDGAGRVRQFFSVTVPQIRATVIFVVITSTVGGMQIFDEVRMYDAGGLGGPNRDWMTTVVYLYDVAWGNQKNFGRAAAVAWLLFLIIVAVGMVNFLMTQRIATAGPKGAKISRRHTKRLMAEARAAAARGETPTTSAPPGGTPGPQPGSPPPPPVDPPPQPSADSPTTNSGEDVR</sequence>
<dbReference type="PANTHER" id="PTHR30193">
    <property type="entry name" value="ABC TRANSPORTER PERMEASE PROTEIN"/>
    <property type="match status" value="1"/>
</dbReference>
<dbReference type="PANTHER" id="PTHR30193:SF37">
    <property type="entry name" value="INNER MEMBRANE ABC TRANSPORTER PERMEASE PROTEIN YCJO"/>
    <property type="match status" value="1"/>
</dbReference>
<reference evidence="10" key="2">
    <citation type="submission" date="2024-02" db="EMBL/GenBank/DDBJ databases">
        <authorList>
            <person name="Prathaban M."/>
            <person name="Mythili R."/>
            <person name="Sharmila Devi N."/>
            <person name="Sobanaa M."/>
            <person name="Prathiviraj R."/>
            <person name="Selvin J."/>
        </authorList>
    </citation>
    <scope>NUCLEOTIDE SEQUENCE</scope>
    <source>
        <strain evidence="10">MP1014</strain>
    </source>
</reference>
<keyword evidence="3" id="KW-1003">Cell membrane</keyword>
<evidence type="ECO:0000259" key="9">
    <source>
        <dbReference type="PROSITE" id="PS50928"/>
    </source>
</evidence>